<keyword evidence="10" id="KW-1185">Reference proteome</keyword>
<feature type="transmembrane region" description="Helical" evidence="7">
    <location>
        <begin position="117"/>
        <end position="139"/>
    </location>
</feature>
<protein>
    <submittedName>
        <fullName evidence="9">Competence type IV pilus assembly protein ComGB</fullName>
    </submittedName>
</protein>
<feature type="domain" description="Type II secretion system protein GspF" evidence="8">
    <location>
        <begin position="23"/>
        <end position="141"/>
    </location>
</feature>
<dbReference type="Proteomes" id="UP001565283">
    <property type="component" value="Unassembled WGS sequence"/>
</dbReference>
<feature type="transmembrane region" description="Helical" evidence="7">
    <location>
        <begin position="311"/>
        <end position="332"/>
    </location>
</feature>
<keyword evidence="5 7" id="KW-1133">Transmembrane helix</keyword>
<dbReference type="EMBL" id="JBCLSH010000001">
    <property type="protein sequence ID" value="MEY8442743.1"/>
    <property type="molecule type" value="Genomic_DNA"/>
</dbReference>
<feature type="domain" description="Type II secretion system protein GspF" evidence="8">
    <location>
        <begin position="209"/>
        <end position="330"/>
    </location>
</feature>
<name>A0ABV4D2Y4_9LACT</name>
<sequence>MDLSHLLQLRRKKLSLVRQIKLIQLMNNLFTSGFHIGEIIDFLERSGLTEKQFTSQMRKGLLRGKSLSGILDDLKFSGDVVTQLSLAESHGNIELTLGLVEQNLTRVLNIRKKLIQVATYPLILLVFLTFIMLGLKNYLLPQLEENTSLAVKIIQNLPLLFLSSILMSVVFFLICKLYFKKKTALENMRVLVKLPIIGSFVQLYLTAYFSREWGNLLAQAVDLRQICFIMEEQKSRIFREFGLELLYSLDSGKKFEEALRVYPIFTKELSLIVEYGELKSKLGQELMVFSEESWSRFFERIERAMQLIQPLVFLIVAVLIILIYVAMLLPIYNNMGSVM</sequence>
<evidence type="ECO:0000313" key="9">
    <source>
        <dbReference type="EMBL" id="MEY8442743.1"/>
    </source>
</evidence>
<gene>
    <name evidence="9" type="primary">comGB</name>
    <name evidence="9" type="ORF">AALA52_00460</name>
</gene>
<accession>A0ABV4D2Y4</accession>
<dbReference type="InterPro" id="IPR018076">
    <property type="entry name" value="T2SS_GspF_dom"/>
</dbReference>
<dbReference type="PANTHER" id="PTHR30012:SF0">
    <property type="entry name" value="TYPE II SECRETION SYSTEM PROTEIN F-RELATED"/>
    <property type="match status" value="1"/>
</dbReference>
<feature type="transmembrane region" description="Helical" evidence="7">
    <location>
        <begin position="159"/>
        <end position="179"/>
    </location>
</feature>
<comment type="subcellular location">
    <subcellularLocation>
        <location evidence="1">Cell membrane</location>
        <topology evidence="1">Multi-pass membrane protein</topology>
    </subcellularLocation>
</comment>
<comment type="caution">
    <text evidence="9">The sequence shown here is derived from an EMBL/GenBank/DDBJ whole genome shotgun (WGS) entry which is preliminary data.</text>
</comment>
<evidence type="ECO:0000256" key="2">
    <source>
        <dbReference type="ARBA" id="ARBA00005745"/>
    </source>
</evidence>
<evidence type="ECO:0000256" key="7">
    <source>
        <dbReference type="SAM" id="Phobius"/>
    </source>
</evidence>
<evidence type="ECO:0000256" key="3">
    <source>
        <dbReference type="ARBA" id="ARBA00022475"/>
    </source>
</evidence>
<evidence type="ECO:0000256" key="6">
    <source>
        <dbReference type="ARBA" id="ARBA00023136"/>
    </source>
</evidence>
<evidence type="ECO:0000256" key="5">
    <source>
        <dbReference type="ARBA" id="ARBA00022989"/>
    </source>
</evidence>
<dbReference type="PANTHER" id="PTHR30012">
    <property type="entry name" value="GENERAL SECRETION PATHWAY PROTEIN"/>
    <property type="match status" value="1"/>
</dbReference>
<evidence type="ECO:0000256" key="1">
    <source>
        <dbReference type="ARBA" id="ARBA00004651"/>
    </source>
</evidence>
<keyword evidence="4 7" id="KW-0812">Transmembrane</keyword>
<dbReference type="Pfam" id="PF00482">
    <property type="entry name" value="T2SSF"/>
    <property type="match status" value="2"/>
</dbReference>
<dbReference type="InterPro" id="IPR047692">
    <property type="entry name" value="T4P_ComGB"/>
</dbReference>
<reference evidence="9 10" key="1">
    <citation type="submission" date="2024-03" db="EMBL/GenBank/DDBJ databases">
        <title>Mouse gut bacterial collection (mGBC) of GemPharmatech.</title>
        <authorList>
            <person name="He Y."/>
            <person name="Dong L."/>
            <person name="Wu D."/>
            <person name="Gao X."/>
            <person name="Lin Z."/>
        </authorList>
    </citation>
    <scope>NUCLEOTIDE SEQUENCE [LARGE SCALE GENOMIC DNA]</scope>
    <source>
        <strain evidence="9 10">61-15</strain>
    </source>
</reference>
<proteinExistence type="inferred from homology"/>
<dbReference type="InterPro" id="IPR003004">
    <property type="entry name" value="GspF/PilC"/>
</dbReference>
<comment type="similarity">
    <text evidence="2">Belongs to the GSP F family.</text>
</comment>
<keyword evidence="6 7" id="KW-0472">Membrane</keyword>
<dbReference type="InterPro" id="IPR042094">
    <property type="entry name" value="T2SS_GspF_sf"/>
</dbReference>
<dbReference type="NCBIfam" id="NF041012">
    <property type="entry name" value="T4P_ComGB"/>
    <property type="match status" value="1"/>
</dbReference>
<keyword evidence="3" id="KW-1003">Cell membrane</keyword>
<evidence type="ECO:0000256" key="4">
    <source>
        <dbReference type="ARBA" id="ARBA00022692"/>
    </source>
</evidence>
<dbReference type="Gene3D" id="1.20.81.30">
    <property type="entry name" value="Type II secretion system (T2SS), domain F"/>
    <property type="match status" value="2"/>
</dbReference>
<evidence type="ECO:0000259" key="8">
    <source>
        <dbReference type="Pfam" id="PF00482"/>
    </source>
</evidence>
<evidence type="ECO:0000313" key="10">
    <source>
        <dbReference type="Proteomes" id="UP001565283"/>
    </source>
</evidence>
<organism evidence="9 10">
    <name type="scientific">Lactococcus ileimucosae</name>
    <dbReference type="NCBI Taxonomy" id="2941329"/>
    <lineage>
        <taxon>Bacteria</taxon>
        <taxon>Bacillati</taxon>
        <taxon>Bacillota</taxon>
        <taxon>Bacilli</taxon>
        <taxon>Lactobacillales</taxon>
        <taxon>Streptococcaceae</taxon>
        <taxon>Lactococcus</taxon>
    </lineage>
</organism>
<dbReference type="RefSeq" id="WP_369947667.1">
    <property type="nucleotide sequence ID" value="NZ_JBCLSH010000001.1"/>
</dbReference>